<proteinExistence type="predicted"/>
<protein>
    <submittedName>
        <fullName evidence="1">Uncharacterized protein</fullName>
    </submittedName>
</protein>
<sequence length="97" mass="10899">MNEVLTLIAQTFTEDALKQQIAKDTERNVFCEVSSIQASDPDSVEEWLEGFNFFSIYEVLPEILKLWHLNNATTANAKKSKAHSAPLHGRTVYAALC</sequence>
<evidence type="ECO:0000313" key="2">
    <source>
        <dbReference type="Proteomes" id="UP000823918"/>
    </source>
</evidence>
<dbReference type="EMBL" id="DWWA01000044">
    <property type="protein sequence ID" value="HJC72839.1"/>
    <property type="molecule type" value="Genomic_DNA"/>
</dbReference>
<organism evidence="1 2">
    <name type="scientific">Candidatus Ruthenibacterium merdavium</name>
    <dbReference type="NCBI Taxonomy" id="2838752"/>
    <lineage>
        <taxon>Bacteria</taxon>
        <taxon>Bacillati</taxon>
        <taxon>Bacillota</taxon>
        <taxon>Clostridia</taxon>
        <taxon>Eubacteriales</taxon>
        <taxon>Oscillospiraceae</taxon>
        <taxon>Ruthenibacterium</taxon>
    </lineage>
</organism>
<name>A0A9D2Q4S1_9FIRM</name>
<reference evidence="1" key="1">
    <citation type="journal article" date="2021" name="PeerJ">
        <title>Extensive microbial diversity within the chicken gut microbiome revealed by metagenomics and culture.</title>
        <authorList>
            <person name="Gilroy R."/>
            <person name="Ravi A."/>
            <person name="Getino M."/>
            <person name="Pursley I."/>
            <person name="Horton D.L."/>
            <person name="Alikhan N.F."/>
            <person name="Baker D."/>
            <person name="Gharbi K."/>
            <person name="Hall N."/>
            <person name="Watson M."/>
            <person name="Adriaenssens E.M."/>
            <person name="Foster-Nyarko E."/>
            <person name="Jarju S."/>
            <person name="Secka A."/>
            <person name="Antonio M."/>
            <person name="Oren A."/>
            <person name="Chaudhuri R.R."/>
            <person name="La Ragione R."/>
            <person name="Hildebrand F."/>
            <person name="Pallen M.J."/>
        </authorList>
    </citation>
    <scope>NUCLEOTIDE SEQUENCE</scope>
    <source>
        <strain evidence="1">5933</strain>
    </source>
</reference>
<accession>A0A9D2Q4S1</accession>
<evidence type="ECO:0000313" key="1">
    <source>
        <dbReference type="EMBL" id="HJC72839.1"/>
    </source>
</evidence>
<dbReference type="AlphaFoldDB" id="A0A9D2Q4S1"/>
<gene>
    <name evidence="1" type="ORF">H9698_08630</name>
</gene>
<comment type="caution">
    <text evidence="1">The sequence shown here is derived from an EMBL/GenBank/DDBJ whole genome shotgun (WGS) entry which is preliminary data.</text>
</comment>
<reference evidence="1" key="2">
    <citation type="submission" date="2021-04" db="EMBL/GenBank/DDBJ databases">
        <authorList>
            <person name="Gilroy R."/>
        </authorList>
    </citation>
    <scope>NUCLEOTIDE SEQUENCE</scope>
    <source>
        <strain evidence="1">5933</strain>
    </source>
</reference>
<dbReference type="Proteomes" id="UP000823918">
    <property type="component" value="Unassembled WGS sequence"/>
</dbReference>